<accession>A0A0R3PY07</accession>
<keyword evidence="1 6" id="KW-0645">Protease</keyword>
<dbReference type="SUPFAM" id="SSF55486">
    <property type="entry name" value="Metalloproteases ('zincins'), catalytic domain"/>
    <property type="match status" value="1"/>
</dbReference>
<evidence type="ECO:0000313" key="9">
    <source>
        <dbReference type="EMBL" id="VDM62831.1"/>
    </source>
</evidence>
<keyword evidence="2 6" id="KW-0479">Metal-binding</keyword>
<evidence type="ECO:0000256" key="1">
    <source>
        <dbReference type="ARBA" id="ARBA00022670"/>
    </source>
</evidence>
<sequence length="291" mass="33544">MPFEASFLVCNFPNFHEELIIDGLNCEVGHDCFIVHALSNMKLIPLICIATFVRSEKSFEEKLKELNQLLKNNYGPIKKTLVKAMGDTIEEVDLNSEIDMALLQGDIILTKEQSDEIIQDIKENEVKLLPEHFGYREQELLTLMHYKMTFFSQVGTALHEIGHTLGPLHTQSRHDRDDFDGWLSQFIKQNENSSYNYNLTYDYGSVMHYTARCTTLITWDFCHSSKYDEKLRKLICPQTLEDNTEQIGVIQLRTSSSTRLALDAMLNKSVQHTSTLAAVLIIFRRIKLAFK</sequence>
<dbReference type="WBParaSite" id="ACOC_0001124501-mRNA-1">
    <property type="protein sequence ID" value="ACOC_0001124501-mRNA-1"/>
    <property type="gene ID" value="ACOC_0001124501"/>
</dbReference>
<name>A0A0R3PY07_ANGCS</name>
<dbReference type="Gene3D" id="3.40.390.10">
    <property type="entry name" value="Collagenase (Catalytic Domain)"/>
    <property type="match status" value="1"/>
</dbReference>
<keyword evidence="5 6" id="KW-0482">Metalloprotease</keyword>
<dbReference type="GO" id="GO:0004222">
    <property type="term" value="F:metalloendopeptidase activity"/>
    <property type="evidence" value="ECO:0007669"/>
    <property type="project" value="UniProtKB-UniRule"/>
</dbReference>
<feature type="active site" evidence="6">
    <location>
        <position position="160"/>
    </location>
</feature>
<evidence type="ECO:0000256" key="5">
    <source>
        <dbReference type="ARBA" id="ARBA00023049"/>
    </source>
</evidence>
<keyword evidence="10" id="KW-1185">Reference proteome</keyword>
<evidence type="ECO:0000256" key="6">
    <source>
        <dbReference type="PROSITE-ProRule" id="PRU01211"/>
    </source>
</evidence>
<dbReference type="PRINTS" id="PR00480">
    <property type="entry name" value="ASTACIN"/>
</dbReference>
<dbReference type="Pfam" id="PF01400">
    <property type="entry name" value="Astacin"/>
    <property type="match status" value="1"/>
</dbReference>
<dbReference type="AlphaFoldDB" id="A0A0R3PY07"/>
<evidence type="ECO:0000256" key="4">
    <source>
        <dbReference type="ARBA" id="ARBA00022833"/>
    </source>
</evidence>
<dbReference type="EMBL" id="UYYA01004647">
    <property type="protein sequence ID" value="VDM62831.1"/>
    <property type="molecule type" value="Genomic_DNA"/>
</dbReference>
<feature type="binding site" evidence="6">
    <location>
        <position position="159"/>
    </location>
    <ligand>
        <name>Zn(2+)</name>
        <dbReference type="ChEBI" id="CHEBI:29105"/>
        <note>catalytic</note>
    </ligand>
</feature>
<dbReference type="Proteomes" id="UP000267027">
    <property type="component" value="Unassembled WGS sequence"/>
</dbReference>
<gene>
    <name evidence="9" type="ORF">ACOC_LOCUS11246</name>
</gene>
<evidence type="ECO:0000313" key="11">
    <source>
        <dbReference type="WBParaSite" id="ACOC_0001124501-mRNA-1"/>
    </source>
</evidence>
<reference evidence="9 10" key="2">
    <citation type="submission" date="2018-11" db="EMBL/GenBank/DDBJ databases">
        <authorList>
            <consortium name="Pathogen Informatics"/>
        </authorList>
    </citation>
    <scope>NUCLEOTIDE SEQUENCE [LARGE SCALE GENOMIC DNA]</scope>
    <source>
        <strain evidence="9 10">Costa Rica</strain>
    </source>
</reference>
<dbReference type="PANTHER" id="PTHR10127">
    <property type="entry name" value="DISCOIDIN, CUB, EGF, LAMININ , AND ZINC METALLOPROTEASE DOMAIN CONTAINING"/>
    <property type="match status" value="1"/>
</dbReference>
<feature type="domain" description="Peptidase M12A" evidence="8">
    <location>
        <begin position="153"/>
        <end position="291"/>
    </location>
</feature>
<dbReference type="GO" id="GO:0008270">
    <property type="term" value="F:zinc ion binding"/>
    <property type="evidence" value="ECO:0007669"/>
    <property type="project" value="UniProtKB-UniRule"/>
</dbReference>
<dbReference type="GO" id="GO:0006508">
    <property type="term" value="P:proteolysis"/>
    <property type="evidence" value="ECO:0007669"/>
    <property type="project" value="UniProtKB-KW"/>
</dbReference>
<proteinExistence type="predicted"/>
<organism evidence="11">
    <name type="scientific">Angiostrongylus costaricensis</name>
    <name type="common">Nematode worm</name>
    <dbReference type="NCBI Taxonomy" id="334426"/>
    <lineage>
        <taxon>Eukaryota</taxon>
        <taxon>Metazoa</taxon>
        <taxon>Ecdysozoa</taxon>
        <taxon>Nematoda</taxon>
        <taxon>Chromadorea</taxon>
        <taxon>Rhabditida</taxon>
        <taxon>Rhabditina</taxon>
        <taxon>Rhabditomorpha</taxon>
        <taxon>Strongyloidea</taxon>
        <taxon>Metastrongylidae</taxon>
        <taxon>Angiostrongylus</taxon>
    </lineage>
</organism>
<comment type="caution">
    <text evidence="6">Lacks conserved residue(s) required for the propagation of feature annotation.</text>
</comment>
<dbReference type="InterPro" id="IPR001506">
    <property type="entry name" value="Peptidase_M12A"/>
</dbReference>
<keyword evidence="4 6" id="KW-0862">Zinc</keyword>
<dbReference type="PROSITE" id="PS51864">
    <property type="entry name" value="ASTACIN"/>
    <property type="match status" value="1"/>
</dbReference>
<evidence type="ECO:0000256" key="3">
    <source>
        <dbReference type="ARBA" id="ARBA00022801"/>
    </source>
</evidence>
<comment type="cofactor">
    <cofactor evidence="6 7">
        <name>Zn(2+)</name>
        <dbReference type="ChEBI" id="CHEBI:29105"/>
    </cofactor>
    <text evidence="6 7">Binds 1 zinc ion per subunit.</text>
</comment>
<evidence type="ECO:0000313" key="10">
    <source>
        <dbReference type="Proteomes" id="UP000267027"/>
    </source>
</evidence>
<evidence type="ECO:0000256" key="2">
    <source>
        <dbReference type="ARBA" id="ARBA00022723"/>
    </source>
</evidence>
<keyword evidence="3 6" id="KW-0378">Hydrolase</keyword>
<dbReference type="InterPro" id="IPR024079">
    <property type="entry name" value="MetalloPept_cat_dom_sf"/>
</dbReference>
<feature type="binding site" evidence="6">
    <location>
        <position position="169"/>
    </location>
    <ligand>
        <name>Zn(2+)</name>
        <dbReference type="ChEBI" id="CHEBI:29105"/>
        <note>catalytic</note>
    </ligand>
</feature>
<dbReference type="PANTHER" id="PTHR10127:SF780">
    <property type="entry name" value="METALLOENDOPEPTIDASE"/>
    <property type="match status" value="1"/>
</dbReference>
<evidence type="ECO:0000259" key="8">
    <source>
        <dbReference type="PROSITE" id="PS51864"/>
    </source>
</evidence>
<protein>
    <recommendedName>
        <fullName evidence="7">Metalloendopeptidase</fullName>
        <ecNumber evidence="7">3.4.24.-</ecNumber>
    </recommendedName>
</protein>
<dbReference type="OrthoDB" id="5862166at2759"/>
<dbReference type="EC" id="3.4.24.-" evidence="7"/>
<evidence type="ECO:0000256" key="7">
    <source>
        <dbReference type="RuleBase" id="RU361183"/>
    </source>
</evidence>
<feature type="binding site" evidence="6">
    <location>
        <position position="163"/>
    </location>
    <ligand>
        <name>Zn(2+)</name>
        <dbReference type="ChEBI" id="CHEBI:29105"/>
        <note>catalytic</note>
    </ligand>
</feature>
<reference evidence="11" key="1">
    <citation type="submission" date="2017-02" db="UniProtKB">
        <authorList>
            <consortium name="WormBaseParasite"/>
        </authorList>
    </citation>
    <scope>IDENTIFICATION</scope>
</reference>